<dbReference type="EMBL" id="JAINUF010000011">
    <property type="protein sequence ID" value="KAJ8347372.1"/>
    <property type="molecule type" value="Genomic_DNA"/>
</dbReference>
<dbReference type="Proteomes" id="UP001152622">
    <property type="component" value="Chromosome 11"/>
</dbReference>
<keyword evidence="1" id="KW-0175">Coiled coil</keyword>
<gene>
    <name evidence="3" type="ORF">SKAU_G00287730</name>
</gene>
<name>A0A9Q1EYD8_SYNKA</name>
<proteinExistence type="predicted"/>
<evidence type="ECO:0000256" key="1">
    <source>
        <dbReference type="SAM" id="Coils"/>
    </source>
</evidence>
<evidence type="ECO:0000256" key="2">
    <source>
        <dbReference type="SAM" id="MobiDB-lite"/>
    </source>
</evidence>
<reference evidence="3" key="1">
    <citation type="journal article" date="2023" name="Science">
        <title>Genome structures resolve the early diversification of teleost fishes.</title>
        <authorList>
            <person name="Parey E."/>
            <person name="Louis A."/>
            <person name="Montfort J."/>
            <person name="Bouchez O."/>
            <person name="Roques C."/>
            <person name="Iampietro C."/>
            <person name="Lluch J."/>
            <person name="Castinel A."/>
            <person name="Donnadieu C."/>
            <person name="Desvignes T."/>
            <person name="Floi Bucao C."/>
            <person name="Jouanno E."/>
            <person name="Wen M."/>
            <person name="Mejri S."/>
            <person name="Dirks R."/>
            <person name="Jansen H."/>
            <person name="Henkel C."/>
            <person name="Chen W.J."/>
            <person name="Zahm M."/>
            <person name="Cabau C."/>
            <person name="Klopp C."/>
            <person name="Thompson A.W."/>
            <person name="Robinson-Rechavi M."/>
            <person name="Braasch I."/>
            <person name="Lecointre G."/>
            <person name="Bobe J."/>
            <person name="Postlethwait J.H."/>
            <person name="Berthelot C."/>
            <person name="Roest Crollius H."/>
            <person name="Guiguen Y."/>
        </authorList>
    </citation>
    <scope>NUCLEOTIDE SEQUENCE</scope>
    <source>
        <strain evidence="3">WJC10195</strain>
    </source>
</reference>
<keyword evidence="4" id="KW-1185">Reference proteome</keyword>
<evidence type="ECO:0000313" key="4">
    <source>
        <dbReference type="Proteomes" id="UP001152622"/>
    </source>
</evidence>
<feature type="region of interest" description="Disordered" evidence="2">
    <location>
        <begin position="112"/>
        <end position="143"/>
    </location>
</feature>
<comment type="caution">
    <text evidence="3">The sequence shown here is derived from an EMBL/GenBank/DDBJ whole genome shotgun (WGS) entry which is preliminary data.</text>
</comment>
<dbReference type="OrthoDB" id="8954112at2759"/>
<organism evidence="3 4">
    <name type="scientific">Synaphobranchus kaupii</name>
    <name type="common">Kaup's arrowtooth eel</name>
    <dbReference type="NCBI Taxonomy" id="118154"/>
    <lineage>
        <taxon>Eukaryota</taxon>
        <taxon>Metazoa</taxon>
        <taxon>Chordata</taxon>
        <taxon>Craniata</taxon>
        <taxon>Vertebrata</taxon>
        <taxon>Euteleostomi</taxon>
        <taxon>Actinopterygii</taxon>
        <taxon>Neopterygii</taxon>
        <taxon>Teleostei</taxon>
        <taxon>Anguilliformes</taxon>
        <taxon>Synaphobranchidae</taxon>
        <taxon>Synaphobranchus</taxon>
    </lineage>
</organism>
<accession>A0A9Q1EYD8</accession>
<evidence type="ECO:0000313" key="3">
    <source>
        <dbReference type="EMBL" id="KAJ8347372.1"/>
    </source>
</evidence>
<protein>
    <submittedName>
        <fullName evidence="3">Uncharacterized protein</fullName>
    </submittedName>
</protein>
<feature type="region of interest" description="Disordered" evidence="2">
    <location>
        <begin position="57"/>
        <end position="84"/>
    </location>
</feature>
<sequence length="185" mass="20784">MTKLGLLNAYLTERLMVAVREILEVVEGTVSEYQEEAARTHRENENLRRRLREVGLDTGTNWPAHPLSVSEGRSPLEQQHSEQEWSSGLREELAVNEEVHFCERQREQSCDPGLVLPDYDSAGSLPTAPHVKSDQDDTSSQPPDLYKIQIVSATGAYSPPGVATRVLVSCCCNRVLASWRRGRFH</sequence>
<dbReference type="AlphaFoldDB" id="A0A9Q1EYD8"/>
<feature type="coiled-coil region" evidence="1">
    <location>
        <begin position="23"/>
        <end position="50"/>
    </location>
</feature>